<protein>
    <submittedName>
        <fullName evidence="1">Iron-sulfur clusters transporter atm1, mitochondrial</fullName>
    </submittedName>
</protein>
<dbReference type="Proteomes" id="UP001165960">
    <property type="component" value="Unassembled WGS sequence"/>
</dbReference>
<organism evidence="1 2">
    <name type="scientific">Entomophthora muscae</name>
    <dbReference type="NCBI Taxonomy" id="34485"/>
    <lineage>
        <taxon>Eukaryota</taxon>
        <taxon>Fungi</taxon>
        <taxon>Fungi incertae sedis</taxon>
        <taxon>Zoopagomycota</taxon>
        <taxon>Entomophthoromycotina</taxon>
        <taxon>Entomophthoromycetes</taxon>
        <taxon>Entomophthorales</taxon>
        <taxon>Entomophthoraceae</taxon>
        <taxon>Entomophthora</taxon>
    </lineage>
</organism>
<gene>
    <name evidence="1" type="primary">ATM1_1</name>
    <name evidence="1" type="ORF">DSO57_1017756</name>
</gene>
<comment type="caution">
    <text evidence="1">The sequence shown here is derived from an EMBL/GenBank/DDBJ whole genome shotgun (WGS) entry which is preliminary data.</text>
</comment>
<proteinExistence type="predicted"/>
<reference evidence="1" key="1">
    <citation type="submission" date="2022-04" db="EMBL/GenBank/DDBJ databases">
        <title>Genome of the entomopathogenic fungus Entomophthora muscae.</title>
        <authorList>
            <person name="Elya C."/>
            <person name="Lovett B.R."/>
            <person name="Lee E."/>
            <person name="Macias A.M."/>
            <person name="Hajek A.E."/>
            <person name="De Bivort B.L."/>
            <person name="Kasson M.T."/>
            <person name="De Fine Licht H.H."/>
            <person name="Stajich J.E."/>
        </authorList>
    </citation>
    <scope>NUCLEOTIDE SEQUENCE</scope>
    <source>
        <strain evidence="1">Berkeley</strain>
    </source>
</reference>
<sequence length="687" mass="76616">MFRCIVPRPYLANNVLLYTRPRNISNIANIIATHKTPTLRAKTNLGSFKIQSFKHIPKNNYRKQKGPLNEAELLPNDLQGKNERKQEMEIIRSLTKYVWPREDRGVKLRVLISLGLLGAGKILNVQVPIIFKYLVDHLNSGPVETTLTITTGAGALLLGYGAARLGSTLFQELRNAVFVKVTQKAIRRVARSTFVHLLNMDLQFHLTRQTGGLQRAIDRGTKGISFLLSSLVLHMVPTILEVTMVCGILANVFGVKYAVVALGTVTTYSVFTIMVTTWRTKIRREMNSADNEAASRSIDSLINFEAVKYFNNCDYEIQRYDASLARYEKAAQKTGSSLALLNAGQNAIFSTSLTLMMYMGSQGILDGTLTVGDLVMINGLVFQLSLPLNFLGSVYRELKQALTDMGVMFNLHKVKSTIQTPPNAKPLLYKGGELKFEKVVFGYTPQRILLNEFDFVIPAGKKVAFVGPSGCGKSTIMRLLFRFYEPSKGAIYVDGQDVRSLDIEDLRSYISVMPQDTPLFNNTIYYNIAYGQPSASEAQVLEAAKKAQIHDVIAKLPDGYNTMVGERGLMLSGGEKQRIALSRTILKDSPIVFFDEATSALDTMTETCLLSSIGNFLSEKCRTSIFIAHRLKSISDADIIFVMNDGHVVEQGSHRTLLAQRGLYHNMWIQQEQESTSPSQPRPYSRN</sequence>
<keyword evidence="2" id="KW-1185">Reference proteome</keyword>
<evidence type="ECO:0000313" key="1">
    <source>
        <dbReference type="EMBL" id="KAJ9050075.1"/>
    </source>
</evidence>
<name>A0ACC2RJ45_9FUNG</name>
<accession>A0ACC2RJ45</accession>
<evidence type="ECO:0000313" key="2">
    <source>
        <dbReference type="Proteomes" id="UP001165960"/>
    </source>
</evidence>
<dbReference type="EMBL" id="QTSX02007175">
    <property type="protein sequence ID" value="KAJ9050075.1"/>
    <property type="molecule type" value="Genomic_DNA"/>
</dbReference>